<keyword evidence="1" id="KW-0472">Membrane</keyword>
<keyword evidence="1" id="KW-1133">Transmembrane helix</keyword>
<feature type="transmembrane region" description="Helical" evidence="1">
    <location>
        <begin position="347"/>
        <end position="369"/>
    </location>
</feature>
<feature type="transmembrane region" description="Helical" evidence="1">
    <location>
        <begin position="146"/>
        <end position="172"/>
    </location>
</feature>
<gene>
    <name evidence="2" type="ORF">RVF87_00810</name>
</gene>
<dbReference type="Pfam" id="PF02447">
    <property type="entry name" value="GntP_permease"/>
    <property type="match status" value="1"/>
</dbReference>
<feature type="transmembrane region" description="Helical" evidence="1">
    <location>
        <begin position="6"/>
        <end position="24"/>
    </location>
</feature>
<feature type="transmembrane region" description="Helical" evidence="1">
    <location>
        <begin position="101"/>
        <end position="126"/>
    </location>
</feature>
<evidence type="ECO:0000256" key="1">
    <source>
        <dbReference type="SAM" id="Phobius"/>
    </source>
</evidence>
<feature type="transmembrane region" description="Helical" evidence="1">
    <location>
        <begin position="435"/>
        <end position="459"/>
    </location>
</feature>
<feature type="transmembrane region" description="Helical" evidence="1">
    <location>
        <begin position="31"/>
        <end position="55"/>
    </location>
</feature>
<keyword evidence="3" id="KW-1185">Reference proteome</keyword>
<reference evidence="2 3" key="1">
    <citation type="journal article" date="2023" name="Virus Evol.">
        <title>Computational host range prediction-The good, the bad, and the ugly.</title>
        <authorList>
            <person name="Howell A.A."/>
            <person name="Versoza C.J."/>
            <person name="Pfeifer S.P."/>
        </authorList>
    </citation>
    <scope>NUCLEOTIDE SEQUENCE [LARGE SCALE GENOMIC DNA]</scope>
    <source>
        <strain evidence="2 3">1610/1b</strain>
    </source>
</reference>
<feature type="transmembrane region" description="Helical" evidence="1">
    <location>
        <begin position="400"/>
        <end position="423"/>
    </location>
</feature>
<accession>A0ABZ2U1U1</accession>
<dbReference type="EMBL" id="CP136137">
    <property type="protein sequence ID" value="WYY07663.1"/>
    <property type="molecule type" value="Genomic_DNA"/>
</dbReference>
<protein>
    <submittedName>
        <fullName evidence="2">SLC13 family permease</fullName>
    </submittedName>
</protein>
<evidence type="ECO:0000313" key="2">
    <source>
        <dbReference type="EMBL" id="WYY07663.1"/>
    </source>
</evidence>
<keyword evidence="1" id="KW-0812">Transmembrane</keyword>
<feature type="transmembrane region" description="Helical" evidence="1">
    <location>
        <begin position="247"/>
        <end position="267"/>
    </location>
</feature>
<proteinExistence type="predicted"/>
<dbReference type="PANTHER" id="PTHR30354:SF11">
    <property type="entry name" value="PERMEASE"/>
    <property type="match status" value="1"/>
</dbReference>
<feature type="transmembrane region" description="Helical" evidence="1">
    <location>
        <begin position="376"/>
        <end position="394"/>
    </location>
</feature>
<feature type="transmembrane region" description="Helical" evidence="1">
    <location>
        <begin position="274"/>
        <end position="297"/>
    </location>
</feature>
<dbReference type="InterPro" id="IPR003474">
    <property type="entry name" value="Glcn_transporter"/>
</dbReference>
<dbReference type="PANTHER" id="PTHR30354">
    <property type="entry name" value="GNT FAMILY GLUCONATE TRANSPORTER"/>
    <property type="match status" value="1"/>
</dbReference>
<feature type="transmembrane region" description="Helical" evidence="1">
    <location>
        <begin position="61"/>
        <end position="80"/>
    </location>
</feature>
<sequence length="460" mass="46845">MSDTLLFTNLAVAIAAIVVMIVVLRIEAVIALLVGSLYFGLVTGLGTTGTLDAIATGFGDVLGEVGLLIAFGVLIGRLLATMGVLERLADGLLRIVGPKHAAYTFGATLNIGFSAIVPDVLLVIVAPLGRSLSRTIGRNGTPMVSAALTAAMYVSVGMMVPGVGALALAGVLQIPLATMFLYGYLIGVPTVALTFFAMNRLLAIPGFWNAEKDEESDAPVDEAASHPAESTAAGGTVAVVTAKRVPVLVAVSPVLLALALIFAASLADAFDAEIAGLAFLGNPLIALFIALVLTSILKSVSSSRDETASVTKSALQQTGQILVLTGIGGSLAEVINQSGMKDALGHMFSSSVVSPLVALMLAWFVAAVLHLSIGSVLVSGLTAAGILAPVMGLIDVDPVLIALAAGAGSIFCAHVSSNVFWMFRSLLGLSVRGTFKAHTLVMSLASVIALGLIMALSLVS</sequence>
<dbReference type="RefSeq" id="WP_066165949.1">
    <property type="nucleotide sequence ID" value="NZ_CP136137.1"/>
</dbReference>
<organism evidence="2 3">
    <name type="scientific">Gordonia hydrophobica</name>
    <dbReference type="NCBI Taxonomy" id="40516"/>
    <lineage>
        <taxon>Bacteria</taxon>
        <taxon>Bacillati</taxon>
        <taxon>Actinomycetota</taxon>
        <taxon>Actinomycetes</taxon>
        <taxon>Mycobacteriales</taxon>
        <taxon>Gordoniaceae</taxon>
        <taxon>Gordonia</taxon>
    </lineage>
</organism>
<evidence type="ECO:0000313" key="3">
    <source>
        <dbReference type="Proteomes" id="UP001479933"/>
    </source>
</evidence>
<dbReference type="Proteomes" id="UP001479933">
    <property type="component" value="Chromosome"/>
</dbReference>
<feature type="transmembrane region" description="Helical" evidence="1">
    <location>
        <begin position="179"/>
        <end position="198"/>
    </location>
</feature>
<name>A0ABZ2U1U1_9ACTN</name>